<dbReference type="InterPro" id="IPR005151">
    <property type="entry name" value="Tail-specific_protease"/>
</dbReference>
<name>Q028K4_SOLUE</name>
<dbReference type="eggNOG" id="COG0793">
    <property type="taxonomic scope" value="Bacteria"/>
</dbReference>
<dbReference type="AlphaFoldDB" id="Q028K4"/>
<dbReference type="SMART" id="SM00245">
    <property type="entry name" value="TSPc"/>
    <property type="match status" value="1"/>
</dbReference>
<protein>
    <submittedName>
        <fullName evidence="2">Peptidase S41</fullName>
    </submittedName>
</protein>
<dbReference type="KEGG" id="sus:Acid_1557"/>
<dbReference type="STRING" id="234267.Acid_1557"/>
<dbReference type="OrthoDB" id="272858at2"/>
<dbReference type="InterPro" id="IPR017803">
    <property type="entry name" value="CHP03437_C"/>
</dbReference>
<dbReference type="GO" id="GO:0008236">
    <property type="term" value="F:serine-type peptidase activity"/>
    <property type="evidence" value="ECO:0007669"/>
    <property type="project" value="InterPro"/>
</dbReference>
<dbReference type="Pfam" id="PF03572">
    <property type="entry name" value="Peptidase_S41"/>
    <property type="match status" value="1"/>
</dbReference>
<evidence type="ECO:0000259" key="1">
    <source>
        <dbReference type="SMART" id="SM00245"/>
    </source>
</evidence>
<dbReference type="InterPro" id="IPR029045">
    <property type="entry name" value="ClpP/crotonase-like_dom_sf"/>
</dbReference>
<dbReference type="EMBL" id="CP000473">
    <property type="protein sequence ID" value="ABJ82548.1"/>
    <property type="molecule type" value="Genomic_DNA"/>
</dbReference>
<organism evidence="2">
    <name type="scientific">Solibacter usitatus (strain Ellin6076)</name>
    <dbReference type="NCBI Taxonomy" id="234267"/>
    <lineage>
        <taxon>Bacteria</taxon>
        <taxon>Pseudomonadati</taxon>
        <taxon>Acidobacteriota</taxon>
        <taxon>Terriglobia</taxon>
        <taxon>Bryobacterales</taxon>
        <taxon>Solibacteraceae</taxon>
        <taxon>Candidatus Solibacter</taxon>
    </lineage>
</organism>
<proteinExistence type="predicted"/>
<dbReference type="Gene3D" id="3.90.226.10">
    <property type="entry name" value="2-enoyl-CoA Hydratase, Chain A, domain 1"/>
    <property type="match status" value="1"/>
</dbReference>
<dbReference type="NCBIfam" id="TIGR03437">
    <property type="entry name" value="Soli_cterm"/>
    <property type="match status" value="1"/>
</dbReference>
<feature type="domain" description="Tail specific protease" evidence="1">
    <location>
        <begin position="221"/>
        <end position="393"/>
    </location>
</feature>
<evidence type="ECO:0000313" key="2">
    <source>
        <dbReference type="EMBL" id="ABJ82548.1"/>
    </source>
</evidence>
<dbReference type="GO" id="GO:0006508">
    <property type="term" value="P:proteolysis"/>
    <property type="evidence" value="ECO:0007669"/>
    <property type="project" value="InterPro"/>
</dbReference>
<dbReference type="SUPFAM" id="SSF52096">
    <property type="entry name" value="ClpP/crotonase"/>
    <property type="match status" value="1"/>
</dbReference>
<gene>
    <name evidence="2" type="ordered locus">Acid_1557</name>
</gene>
<dbReference type="InParanoid" id="Q028K4"/>
<reference evidence="2" key="1">
    <citation type="submission" date="2006-10" db="EMBL/GenBank/DDBJ databases">
        <title>Complete sequence of Solibacter usitatus Ellin6076.</title>
        <authorList>
            <consortium name="US DOE Joint Genome Institute"/>
            <person name="Copeland A."/>
            <person name="Lucas S."/>
            <person name="Lapidus A."/>
            <person name="Barry K."/>
            <person name="Detter J.C."/>
            <person name="Glavina del Rio T."/>
            <person name="Hammon N."/>
            <person name="Israni S."/>
            <person name="Dalin E."/>
            <person name="Tice H."/>
            <person name="Pitluck S."/>
            <person name="Thompson L.S."/>
            <person name="Brettin T."/>
            <person name="Bruce D."/>
            <person name="Han C."/>
            <person name="Tapia R."/>
            <person name="Gilna P."/>
            <person name="Schmutz J."/>
            <person name="Larimer F."/>
            <person name="Land M."/>
            <person name="Hauser L."/>
            <person name="Kyrpides N."/>
            <person name="Mikhailova N."/>
            <person name="Janssen P.H."/>
            <person name="Kuske C.R."/>
            <person name="Richardson P."/>
        </authorList>
    </citation>
    <scope>NUCLEOTIDE SEQUENCE</scope>
    <source>
        <strain evidence="2">Ellin6076</strain>
    </source>
</reference>
<sequence length="651" mass="69761" precursor="true">MIESARAASRLAALAVALSCGALRAQPDRDQRFRDDLQYLATQLPAHHVNAFHQISRDQFNAEVNTLNNDIPLIGDTEIMVRMAQIVASIGESHTSLPLPQGQTPFRWFPFTFYGFDDGWRVNAARTELAQLLGCRIVQIGDTSIENVFSKVATVISHENDQWLKQQFPDYARWADVLKTVGVIAGLGSAQWTFEALDGHRFSLEIATIPQGSISGVGLPDRQGFAPLYTQNTALNYWYTYIESTRTIYVAYNKCTDSDPPFSLFTQQVFGFLDTTPVDRLIIDLRNNPGGASAVFDPFLAALQARQSRFASTTKKIVIVGRRTISSSLLNAISLKSQPYTVLIGEPTGGKPNSYGETQNLTLGNSGATLSYSTKLFISPITTESLLPDRTIPFYSRDSFARHDPFLATALSDEFAAPPAPGLDALRNGASFRPGPVAPGSLATLFVSLPGASGVASSFPLPAKLAGVEVRLNDQAARLAAVTPSQINLQIPFGISPGAANLQVLRDGVETFSAVAPIASSSPGLFLADSTRGDQPGAVLNQDSRPNSSEVRARRGDVIQIFATGAGPLDGPIADGEPPAGGAGPWTVGPPRAFVAAESAEVVYSGMSPEFPGLWQINVRLPDAPSISKQVPVFVIADGVVSNAVTVWVEE</sequence>
<dbReference type="HOGENOM" id="CLU_440675_0_0_0"/>
<accession>Q028K4</accession>